<name>A0ABM8XUS0_9BURK</name>
<organism evidence="2 3">
    <name type="scientific">Cupriavidus pampae</name>
    <dbReference type="NCBI Taxonomy" id="659251"/>
    <lineage>
        <taxon>Bacteria</taxon>
        <taxon>Pseudomonadati</taxon>
        <taxon>Pseudomonadota</taxon>
        <taxon>Betaproteobacteria</taxon>
        <taxon>Burkholderiales</taxon>
        <taxon>Burkholderiaceae</taxon>
        <taxon>Cupriavidus</taxon>
    </lineage>
</organism>
<dbReference type="Proteomes" id="UP000706525">
    <property type="component" value="Unassembled WGS sequence"/>
</dbReference>
<evidence type="ECO:0000313" key="3">
    <source>
        <dbReference type="Proteomes" id="UP000706525"/>
    </source>
</evidence>
<keyword evidence="1" id="KW-0812">Transmembrane</keyword>
<evidence type="ECO:0000256" key="1">
    <source>
        <dbReference type="SAM" id="Phobius"/>
    </source>
</evidence>
<dbReference type="RefSeq" id="WP_223994164.1">
    <property type="nucleotide sequence ID" value="NZ_CAJZAG010000012.1"/>
</dbReference>
<feature type="transmembrane region" description="Helical" evidence="1">
    <location>
        <begin position="36"/>
        <end position="57"/>
    </location>
</feature>
<sequence length="109" mass="11701">MPPFVQTGMTVCASVACFALGLYWMPDEGRRVALQWLAFGIAVLLGMAVMAAVASAWRQRRAAYRKACVVRALAKQHSDTAITPLSNGRYLLTDLATGRALGDVDASGR</sequence>
<feature type="transmembrane region" description="Helical" evidence="1">
    <location>
        <begin position="7"/>
        <end position="24"/>
    </location>
</feature>
<reference evidence="2 3" key="1">
    <citation type="submission" date="2021-08" db="EMBL/GenBank/DDBJ databases">
        <authorList>
            <person name="Peeters C."/>
        </authorList>
    </citation>
    <scope>NUCLEOTIDE SEQUENCE [LARGE SCALE GENOMIC DNA]</scope>
    <source>
        <strain evidence="2 3">LMG 32289</strain>
    </source>
</reference>
<evidence type="ECO:0000313" key="2">
    <source>
        <dbReference type="EMBL" id="CAG9184129.1"/>
    </source>
</evidence>
<keyword evidence="1" id="KW-1133">Transmembrane helix</keyword>
<comment type="caution">
    <text evidence="2">The sequence shown here is derived from an EMBL/GenBank/DDBJ whole genome shotgun (WGS) entry which is preliminary data.</text>
</comment>
<protein>
    <submittedName>
        <fullName evidence="2">Uncharacterized protein</fullName>
    </submittedName>
</protein>
<keyword evidence="3" id="KW-1185">Reference proteome</keyword>
<proteinExistence type="predicted"/>
<dbReference type="EMBL" id="CAJZAG010000012">
    <property type="protein sequence ID" value="CAG9184129.1"/>
    <property type="molecule type" value="Genomic_DNA"/>
</dbReference>
<accession>A0ABM8XUS0</accession>
<gene>
    <name evidence="2" type="ORF">LMG32289_05521</name>
</gene>
<keyword evidence="1" id="KW-0472">Membrane</keyword>